<proteinExistence type="inferred from homology"/>
<dbReference type="OrthoDB" id="4211at2759"/>
<keyword evidence="10" id="KW-1185">Reference proteome</keyword>
<dbReference type="PROSITE" id="PS52040">
    <property type="entry name" value="TOPO_IIA"/>
    <property type="match status" value="1"/>
</dbReference>
<keyword evidence="3 6" id="KW-0799">Topoisomerase</keyword>
<evidence type="ECO:0000256" key="4">
    <source>
        <dbReference type="ARBA" id="ARBA00023125"/>
    </source>
</evidence>
<feature type="region of interest" description="Disordered" evidence="7">
    <location>
        <begin position="347"/>
        <end position="383"/>
    </location>
</feature>
<keyword evidence="5 6" id="KW-0413">Isomerase</keyword>
<name>A0A150GL31_GONPE</name>
<keyword evidence="4 6" id="KW-0238">DNA-binding</keyword>
<comment type="catalytic activity">
    <reaction evidence="6">
        <text>ATP-dependent breakage, passage and rejoining of double-stranded DNA.</text>
        <dbReference type="EC" id="5.6.2.2"/>
    </reaction>
</comment>
<feature type="region of interest" description="Disordered" evidence="7">
    <location>
        <begin position="715"/>
        <end position="738"/>
    </location>
</feature>
<dbReference type="InterPro" id="IPR002205">
    <property type="entry name" value="Topo_IIA_dom_A"/>
</dbReference>
<dbReference type="InterPro" id="IPR013758">
    <property type="entry name" value="Topo_IIA_A/C_ab"/>
</dbReference>
<sequence length="2023" mass="209160">MVQMPARSAWGLGSSSLPPESTPRGWTFRRLSAWIRDVAPASSAGALAAAVGSAPRGRAAVIAGASRKAPSGAAPKGGGRGVANGGADAAVATLVEAVERVEDRELSDEAYQSYMAYAMSVIVSRAIPDVRDGLKPVHRRILFAMHELGLAHNKPYKKCARVVGEVLGKFHPHGDTAVYDTLVRMAQWFSMRETLVDGHGNFGSLDSDPAAAMRYTECRLTALAQAALLADLSAESVVWRPTFDESQTEPEVLPAVVPNLLINGTSGIAVGIASSIPSHNLGEVVAALRALIADPDVSTEALMAHVQGPDFPTGGELLVGPELVQAYANGRGSVVLRGVAVIERPQPPAAKKGRSAAAADTASSMEAADEELGGGGGSGGGGRERQRIVITELPYQVCKSDLVAAIAQLAESKQLEGVADVRDESDRSGTRVVVDVRRGHNAELLLAQLYSKTRLQVAIHFNCVSLVGSQPRCLGLKDMLQAFLDFRCEVVTRRASSQLAAATARAHLLDGLLRLLNTPGLLDAAVATIRVHADGPAARQALMAQHGLSEAQAEAVLGFTLRRLTGLEAEKLAKEREELESTMARLQRLLSDRAALLGVVEAEAVAVAEAFPDPRRTRILAGAQAASAAAAALPAVALPPARPCLVLASRRGFLRRVPLDGVAVQNRNTRGKSGLKLRTSDLLGGIAAGRDRDGLLLLTPEGKAYQTSAVALPGPHGQAAGAGSASSSGTAPSAASASPSGASVANILALPESFHVAALLPLPESLTPPPASAGVKAAAKGAAAAASPTQAVAGEQDDAEAEADVGEAELAEEEQAGPSVVLCSRGGLIKRTALPTRKISRTGVTMMTMTPTSASTAAKPSRGAKAAAAAGAGSAASPSSSSPASPAGDELGWAALVESPEDVLVVVTSRGQAVLFPAAELRLSGRTSRGVKAVRLGSARRMGDSVADLAVLPAELVQLLRARADGEGAGEAEAEADEPVHDAEEEVVGKPEAGEAGEMEAGPLPPAGPCLLLVTAQGCGKRVPLSQLTLGRRAAAGQKIMGLAAASRAQRAAARSGADKGKPGGGGSGGGDRVVAALVVRDGEEVVLASRGGVIVRQAVDGFPVLGRYSRGNYVMTLDEGDEVAAVVRALPYDARTGAQPPPSVVGTDAKAAEEAEELPAPEPAATKRSGKAAGSKAKATAAAGAGSAPASSGRGRAKAGGKAAASGSGSKTRQILSQPGIEGDPLAFLDVSEAYWRALRNQKHEPSKKGPTVVKYDDSLLFPTGSGPDAADAPTAPAASDGDRVGPARPHDYDVVICGGTLGLFLATALQLRGWRVAIVEKRLVQGRNQEWNISWGELEVLVELGLLSREELRAAVVSEFNPIRVGFLGGQDMWTSDVLNLGVQPRRLLDSLRRRFLGAGGVIHENTAFKGAIIHPDGLRLRLSPGGTASPLAVGDTNRPNGLSGASTTATSSPAPRSLTARLLLDCMGHYSDIVKQIRGRVKPDGMCMVVGSCAEGFPAPANTYADLLYSLSHARSDMQLFWEAFPAEGGTARTTYMFAYSDAHPERPSFESLLDTYFEMLPQYQVAGWGGWVGGVPLSSLRFKRVLFGGFPCYSDGPLQPAFDRVMQIGDASATQSPLSFGGFGSMMRHLGRLTRGLHQALSEDRLRQPDLAWLHPYQPSLSASWLFQRSMSIGVGQAAYPPGYPHAPPYALAAARAEAEAEAEAPPLVFGAGGGPAAAFQEAVAMAAARFAAGSADPADYFHEEGLDSAAAPASSSSLAVPAAALAATAAATEPKASATATSASSLQRQSTFERDFRSAPSWLRLPYTHVNEILGCNFGVMGVLGDRVLRPFLQDTTGSRAPPSARSLGPMRPAYPDPDLDPAVQDTIQLVPLSLSMVGMMIANPVTVSRVLLQVGAPVLVRWFAHYFALMAYTLSYTLLRPLRGIIPGYAFQRLLDTLEYGSGSDYRYHASESKPVPPAAALAALAAAAAPEPEPAAQPAPGSAGDGGVGAPTAPVTASPVSAVVAAAEAQSPTGRG</sequence>
<feature type="region of interest" description="Disordered" evidence="7">
    <location>
        <begin position="1976"/>
        <end position="2002"/>
    </location>
</feature>
<feature type="compositionally biased region" description="Low complexity" evidence="7">
    <location>
        <begin position="1266"/>
        <end position="1281"/>
    </location>
</feature>
<feature type="region of interest" description="Disordered" evidence="7">
    <location>
        <begin position="1135"/>
        <end position="1220"/>
    </location>
</feature>
<gene>
    <name evidence="9" type="ORF">GPECTOR_16g676</name>
</gene>
<protein>
    <recommendedName>
        <fullName evidence="2">DNA topoisomerase (ATP-hydrolyzing)</fullName>
        <ecNumber evidence="2">5.6.2.2</ecNumber>
    </recommendedName>
</protein>
<dbReference type="SUPFAM" id="SSF56719">
    <property type="entry name" value="Type II DNA topoisomerase"/>
    <property type="match status" value="1"/>
</dbReference>
<organism evidence="9 10">
    <name type="scientific">Gonium pectorale</name>
    <name type="common">Green alga</name>
    <dbReference type="NCBI Taxonomy" id="33097"/>
    <lineage>
        <taxon>Eukaryota</taxon>
        <taxon>Viridiplantae</taxon>
        <taxon>Chlorophyta</taxon>
        <taxon>core chlorophytes</taxon>
        <taxon>Chlorophyceae</taxon>
        <taxon>CS clade</taxon>
        <taxon>Chlamydomonadales</taxon>
        <taxon>Volvocaceae</taxon>
        <taxon>Gonium</taxon>
    </lineage>
</organism>
<dbReference type="SMART" id="SM00434">
    <property type="entry name" value="TOP4c"/>
    <property type="match status" value="1"/>
</dbReference>
<feature type="region of interest" description="Disordered" evidence="7">
    <location>
        <begin position="1"/>
        <end position="23"/>
    </location>
</feature>
<evidence type="ECO:0000256" key="6">
    <source>
        <dbReference type="PROSITE-ProRule" id="PRU01384"/>
    </source>
</evidence>
<dbReference type="Gene3D" id="3.50.50.60">
    <property type="entry name" value="FAD/NAD(P)-binding domain"/>
    <property type="match status" value="1"/>
</dbReference>
<evidence type="ECO:0000313" key="9">
    <source>
        <dbReference type="EMBL" id="KXZ50501.1"/>
    </source>
</evidence>
<dbReference type="PANTHER" id="PTHR43493:SF5">
    <property type="entry name" value="DNA GYRASE SUBUNIT A, CHLOROPLASTIC_MITOCHONDRIAL"/>
    <property type="match status" value="1"/>
</dbReference>
<dbReference type="InterPro" id="IPR013757">
    <property type="entry name" value="Topo_IIA_A_a_sf"/>
</dbReference>
<dbReference type="Gene3D" id="2.120.10.90">
    <property type="entry name" value="DNA gyrase/topoisomerase IV, subunit A, C-terminal"/>
    <property type="match status" value="1"/>
</dbReference>
<dbReference type="CDD" id="cd00187">
    <property type="entry name" value="TOP4c"/>
    <property type="match status" value="1"/>
</dbReference>
<evidence type="ECO:0000256" key="7">
    <source>
        <dbReference type="SAM" id="MobiDB-lite"/>
    </source>
</evidence>
<accession>A0A150GL31</accession>
<dbReference type="PANTHER" id="PTHR43493">
    <property type="entry name" value="DNA GYRASE/TOPOISOMERASE SUBUNIT A"/>
    <property type="match status" value="1"/>
</dbReference>
<dbReference type="Gene3D" id="1.10.268.10">
    <property type="entry name" value="Topoisomerase, domain 3"/>
    <property type="match status" value="1"/>
</dbReference>
<evidence type="ECO:0000256" key="5">
    <source>
        <dbReference type="ARBA" id="ARBA00023235"/>
    </source>
</evidence>
<feature type="compositionally biased region" description="Low complexity" evidence="7">
    <location>
        <begin position="355"/>
        <end position="366"/>
    </location>
</feature>
<feature type="region of interest" description="Disordered" evidence="7">
    <location>
        <begin position="788"/>
        <end position="817"/>
    </location>
</feature>
<dbReference type="Pfam" id="PF00521">
    <property type="entry name" value="DNA_topoisoIV"/>
    <property type="match status" value="1"/>
</dbReference>
<dbReference type="EC" id="5.6.2.2" evidence="2"/>
<dbReference type="InterPro" id="IPR013760">
    <property type="entry name" value="Topo_IIA-like_dom_sf"/>
</dbReference>
<evidence type="ECO:0000256" key="3">
    <source>
        <dbReference type="ARBA" id="ARBA00023029"/>
    </source>
</evidence>
<feature type="region of interest" description="Disordered" evidence="7">
    <location>
        <begin position="851"/>
        <end position="887"/>
    </location>
</feature>
<dbReference type="GO" id="GO:0003677">
    <property type="term" value="F:DNA binding"/>
    <property type="evidence" value="ECO:0007669"/>
    <property type="project" value="UniProtKB-UniRule"/>
</dbReference>
<feature type="active site" description="O-(5'-phospho-DNA)-tyrosine intermediate" evidence="6">
    <location>
        <position position="215"/>
    </location>
</feature>
<evidence type="ECO:0000259" key="8">
    <source>
        <dbReference type="PROSITE" id="PS52040"/>
    </source>
</evidence>
<dbReference type="GO" id="GO:0009330">
    <property type="term" value="C:DNA topoisomerase type II (double strand cut, ATP-hydrolyzing) complex"/>
    <property type="evidence" value="ECO:0007669"/>
    <property type="project" value="TreeGrafter"/>
</dbReference>
<dbReference type="Gene3D" id="3.90.199.10">
    <property type="entry name" value="Topoisomerase II, domain 5"/>
    <property type="match status" value="1"/>
</dbReference>
<dbReference type="GO" id="GO:0003918">
    <property type="term" value="F:DNA topoisomerase type II (double strand cut, ATP-hydrolyzing) activity"/>
    <property type="evidence" value="ECO:0007669"/>
    <property type="project" value="UniProtKB-EC"/>
</dbReference>
<feature type="compositionally biased region" description="Low complexity" evidence="7">
    <location>
        <begin position="1164"/>
        <end position="1213"/>
    </location>
</feature>
<dbReference type="Pfam" id="PF03989">
    <property type="entry name" value="DNA_gyraseA_C"/>
    <property type="match status" value="4"/>
</dbReference>
<feature type="region of interest" description="Disordered" evidence="7">
    <location>
        <begin position="1265"/>
        <end position="1287"/>
    </location>
</feature>
<dbReference type="GO" id="GO:0005524">
    <property type="term" value="F:ATP binding"/>
    <property type="evidence" value="ECO:0007669"/>
    <property type="project" value="InterPro"/>
</dbReference>
<evidence type="ECO:0000256" key="1">
    <source>
        <dbReference type="ARBA" id="ARBA00008263"/>
    </source>
</evidence>
<dbReference type="InterPro" id="IPR036188">
    <property type="entry name" value="FAD/NAD-bd_sf"/>
</dbReference>
<feature type="region of interest" description="Disordered" evidence="7">
    <location>
        <begin position="1432"/>
        <end position="1457"/>
    </location>
</feature>
<dbReference type="InterPro" id="IPR035516">
    <property type="entry name" value="Gyrase/topoIV_suA_C"/>
</dbReference>
<dbReference type="Proteomes" id="UP000075714">
    <property type="component" value="Unassembled WGS sequence"/>
</dbReference>
<feature type="compositionally biased region" description="Acidic residues" evidence="7">
    <location>
        <begin position="795"/>
        <end position="815"/>
    </location>
</feature>
<feature type="compositionally biased region" description="Low complexity" evidence="7">
    <location>
        <begin position="1444"/>
        <end position="1457"/>
    </location>
</feature>
<dbReference type="SUPFAM" id="SSF51905">
    <property type="entry name" value="FAD/NAD(P)-binding domain"/>
    <property type="match status" value="1"/>
</dbReference>
<dbReference type="STRING" id="33097.A0A150GL31"/>
<evidence type="ECO:0000256" key="2">
    <source>
        <dbReference type="ARBA" id="ARBA00012895"/>
    </source>
</evidence>
<reference evidence="10" key="1">
    <citation type="journal article" date="2016" name="Nat. Commun.">
        <title>The Gonium pectorale genome demonstrates co-option of cell cycle regulation during the evolution of multicellularity.</title>
        <authorList>
            <person name="Hanschen E.R."/>
            <person name="Marriage T.N."/>
            <person name="Ferris P.J."/>
            <person name="Hamaji T."/>
            <person name="Toyoda A."/>
            <person name="Fujiyama A."/>
            <person name="Neme R."/>
            <person name="Noguchi H."/>
            <person name="Minakuchi Y."/>
            <person name="Suzuki M."/>
            <person name="Kawai-Toyooka H."/>
            <person name="Smith D.R."/>
            <person name="Sparks H."/>
            <person name="Anderson J."/>
            <person name="Bakaric R."/>
            <person name="Luria V."/>
            <person name="Karger A."/>
            <person name="Kirschner M.W."/>
            <person name="Durand P.M."/>
            <person name="Michod R.E."/>
            <person name="Nozaki H."/>
            <person name="Olson B.J."/>
        </authorList>
    </citation>
    <scope>NUCLEOTIDE SEQUENCE [LARGE SCALE GENOMIC DNA]</scope>
    <source>
        <strain evidence="10">NIES-2863</strain>
    </source>
</reference>
<evidence type="ECO:0000313" key="10">
    <source>
        <dbReference type="Proteomes" id="UP000075714"/>
    </source>
</evidence>
<comment type="similarity">
    <text evidence="1">Belongs to the type II topoisomerase GyrA/ParC subunit family.</text>
</comment>
<dbReference type="Gene3D" id="3.30.1360.40">
    <property type="match status" value="1"/>
</dbReference>
<comment type="caution">
    <text evidence="9">The sequence shown here is derived from an EMBL/GenBank/DDBJ whole genome shotgun (WGS) entry which is preliminary data.</text>
</comment>
<feature type="domain" description="Topo IIA-type catalytic" evidence="8">
    <location>
        <begin position="127"/>
        <end position="633"/>
    </location>
</feature>
<dbReference type="InterPro" id="IPR050220">
    <property type="entry name" value="Type_II_DNA_Topoisomerases"/>
</dbReference>
<dbReference type="GO" id="GO:0006265">
    <property type="term" value="P:DNA topological change"/>
    <property type="evidence" value="ECO:0007669"/>
    <property type="project" value="UniProtKB-UniRule"/>
</dbReference>
<dbReference type="InterPro" id="IPR006691">
    <property type="entry name" value="GyrA/parC_rep"/>
</dbReference>
<dbReference type="EMBL" id="LSYV01000017">
    <property type="protein sequence ID" value="KXZ50501.1"/>
    <property type="molecule type" value="Genomic_DNA"/>
</dbReference>
<dbReference type="SUPFAM" id="SSF101904">
    <property type="entry name" value="GyrA/ParC C-terminal domain-like"/>
    <property type="match status" value="2"/>
</dbReference>